<keyword evidence="2" id="KW-0732">Signal</keyword>
<evidence type="ECO:0000313" key="4">
    <source>
        <dbReference type="Proteomes" id="UP001596540"/>
    </source>
</evidence>
<name>A0ABW2KGD4_9ACTN</name>
<sequence>MRLKSMVLMGAAVAALCGGMFAGPALAADDVPAPVPAEAGPGTPEPSDAPQPAPPSEAPQPAPPSDDPEAPQPAPPSEDPTAPQPAPPADPVPGTPSYVG</sequence>
<accession>A0ABW2KGD4</accession>
<dbReference type="Proteomes" id="UP001596540">
    <property type="component" value="Unassembled WGS sequence"/>
</dbReference>
<keyword evidence="4" id="KW-1185">Reference proteome</keyword>
<dbReference type="PRINTS" id="PR01217">
    <property type="entry name" value="PRICHEXTENSN"/>
</dbReference>
<feature type="signal peptide" evidence="2">
    <location>
        <begin position="1"/>
        <end position="27"/>
    </location>
</feature>
<feature type="region of interest" description="Disordered" evidence="1">
    <location>
        <begin position="24"/>
        <end position="100"/>
    </location>
</feature>
<evidence type="ECO:0000313" key="3">
    <source>
        <dbReference type="EMBL" id="MFC7328316.1"/>
    </source>
</evidence>
<protein>
    <submittedName>
        <fullName evidence="3">Uncharacterized protein</fullName>
    </submittedName>
</protein>
<evidence type="ECO:0000256" key="1">
    <source>
        <dbReference type="SAM" id="MobiDB-lite"/>
    </source>
</evidence>
<evidence type="ECO:0000256" key="2">
    <source>
        <dbReference type="SAM" id="SignalP"/>
    </source>
</evidence>
<gene>
    <name evidence="3" type="ORF">ACFQRF_11235</name>
</gene>
<feature type="compositionally biased region" description="Pro residues" evidence="1">
    <location>
        <begin position="43"/>
        <end position="94"/>
    </location>
</feature>
<feature type="compositionally biased region" description="Low complexity" evidence="1">
    <location>
        <begin position="24"/>
        <end position="42"/>
    </location>
</feature>
<dbReference type="RefSeq" id="WP_379870963.1">
    <property type="nucleotide sequence ID" value="NZ_JBHTBH010000004.1"/>
</dbReference>
<comment type="caution">
    <text evidence="3">The sequence shown here is derived from an EMBL/GenBank/DDBJ whole genome shotgun (WGS) entry which is preliminary data.</text>
</comment>
<proteinExistence type="predicted"/>
<reference evidence="4" key="1">
    <citation type="journal article" date="2019" name="Int. J. Syst. Evol. Microbiol.">
        <title>The Global Catalogue of Microorganisms (GCM) 10K type strain sequencing project: providing services to taxonomists for standard genome sequencing and annotation.</title>
        <authorList>
            <consortium name="The Broad Institute Genomics Platform"/>
            <consortium name="The Broad Institute Genome Sequencing Center for Infectious Disease"/>
            <person name="Wu L."/>
            <person name="Ma J."/>
        </authorList>
    </citation>
    <scope>NUCLEOTIDE SEQUENCE [LARGE SCALE GENOMIC DNA]</scope>
    <source>
        <strain evidence="4">CGMCC 4.7382</strain>
    </source>
</reference>
<dbReference type="EMBL" id="JBHTBH010000004">
    <property type="protein sequence ID" value="MFC7328316.1"/>
    <property type="molecule type" value="Genomic_DNA"/>
</dbReference>
<organism evidence="3 4">
    <name type="scientific">Marinactinospora rubrisoli</name>
    <dbReference type="NCBI Taxonomy" id="2715399"/>
    <lineage>
        <taxon>Bacteria</taxon>
        <taxon>Bacillati</taxon>
        <taxon>Actinomycetota</taxon>
        <taxon>Actinomycetes</taxon>
        <taxon>Streptosporangiales</taxon>
        <taxon>Nocardiopsidaceae</taxon>
        <taxon>Marinactinospora</taxon>
    </lineage>
</organism>
<feature type="chain" id="PRO_5045771813" evidence="2">
    <location>
        <begin position="28"/>
        <end position="100"/>
    </location>
</feature>